<evidence type="ECO:0000313" key="7">
    <source>
        <dbReference type="EMBL" id="SBV96167.1"/>
    </source>
</evidence>
<evidence type="ECO:0000259" key="6">
    <source>
        <dbReference type="PROSITE" id="PS51462"/>
    </source>
</evidence>
<name>A0A212J9P3_9BACT</name>
<dbReference type="GO" id="GO:0019677">
    <property type="term" value="P:NAD+ catabolic process"/>
    <property type="evidence" value="ECO:0007669"/>
    <property type="project" value="TreeGrafter"/>
</dbReference>
<organism evidence="7">
    <name type="scientific">uncultured Dysgonomonas sp</name>
    <dbReference type="NCBI Taxonomy" id="206096"/>
    <lineage>
        <taxon>Bacteria</taxon>
        <taxon>Pseudomonadati</taxon>
        <taxon>Bacteroidota</taxon>
        <taxon>Bacteroidia</taxon>
        <taxon>Bacteroidales</taxon>
        <taxon>Dysgonomonadaceae</taxon>
        <taxon>Dysgonomonas</taxon>
        <taxon>environmental samples</taxon>
    </lineage>
</organism>
<accession>A0A212J9P3</accession>
<dbReference type="RefSeq" id="WP_296939669.1">
    <property type="nucleotide sequence ID" value="NZ_LT599032.1"/>
</dbReference>
<dbReference type="PANTHER" id="PTHR42904">
    <property type="entry name" value="NUDIX HYDROLASE, NUDC SUBFAMILY"/>
    <property type="match status" value="1"/>
</dbReference>
<dbReference type="SUPFAM" id="SSF55811">
    <property type="entry name" value="Nudix"/>
    <property type="match status" value="1"/>
</dbReference>
<dbReference type="InterPro" id="IPR020084">
    <property type="entry name" value="NUDIX_hydrolase_CS"/>
</dbReference>
<evidence type="ECO:0000256" key="1">
    <source>
        <dbReference type="ARBA" id="ARBA00001946"/>
    </source>
</evidence>
<evidence type="ECO:0000256" key="5">
    <source>
        <dbReference type="RuleBase" id="RU003476"/>
    </source>
</evidence>
<evidence type="ECO:0000256" key="4">
    <source>
        <dbReference type="ARBA" id="ARBA00022842"/>
    </source>
</evidence>
<dbReference type="PRINTS" id="PR00502">
    <property type="entry name" value="NUDIXFAMILY"/>
</dbReference>
<dbReference type="Gene3D" id="3.90.79.10">
    <property type="entry name" value="Nucleoside Triphosphate Pyrophosphohydrolase"/>
    <property type="match status" value="1"/>
</dbReference>
<reference evidence="7" key="1">
    <citation type="submission" date="2016-04" db="EMBL/GenBank/DDBJ databases">
        <authorList>
            <person name="Evans L.H."/>
            <person name="Alamgir A."/>
            <person name="Owens N."/>
            <person name="Weber N.D."/>
            <person name="Virtaneva K."/>
            <person name="Barbian K."/>
            <person name="Babar A."/>
            <person name="Rosenke K."/>
        </authorList>
    </citation>
    <scope>NUCLEOTIDE SEQUENCE</scope>
    <source>
        <strain evidence="7">86-1</strain>
    </source>
</reference>
<sequence>MHPLTQFKYCPKCGSNHFVENNFKSKRCEDCGFIYYFNSCSSTIAIIINDDKELLVATRAHEPVKGTLDLPGGFVDMEETGEEAVAREVIEETGLVVEKVDYLFSIPNKYVYSGFEVQTLDLVYRCFVKNMENLKAEDDVAKLEFIKISELNPELFGLLSVKEVIKEIQKMNI</sequence>
<proteinExistence type="inferred from homology"/>
<dbReference type="PROSITE" id="PS00893">
    <property type="entry name" value="NUDIX_BOX"/>
    <property type="match status" value="1"/>
</dbReference>
<dbReference type="CDD" id="cd04681">
    <property type="entry name" value="NUDIX_Hydrolase"/>
    <property type="match status" value="1"/>
</dbReference>
<dbReference type="InterPro" id="IPR020476">
    <property type="entry name" value="Nudix_hydrolase"/>
</dbReference>
<dbReference type="PANTHER" id="PTHR42904:SF12">
    <property type="entry name" value="ADP-RIBOSE PYROPHOSPHATASE-RELATED"/>
    <property type="match status" value="1"/>
</dbReference>
<comment type="cofactor">
    <cofactor evidence="1">
        <name>Mg(2+)</name>
        <dbReference type="ChEBI" id="CHEBI:18420"/>
    </cofactor>
</comment>
<dbReference type="AlphaFoldDB" id="A0A212J9P3"/>
<dbReference type="GO" id="GO:0005829">
    <property type="term" value="C:cytosol"/>
    <property type="evidence" value="ECO:0007669"/>
    <property type="project" value="TreeGrafter"/>
</dbReference>
<dbReference type="GO" id="GO:0046872">
    <property type="term" value="F:metal ion binding"/>
    <property type="evidence" value="ECO:0007669"/>
    <property type="project" value="UniProtKB-KW"/>
</dbReference>
<feature type="domain" description="Nudix hydrolase" evidence="6">
    <location>
        <begin position="38"/>
        <end position="172"/>
    </location>
</feature>
<keyword evidence="4" id="KW-0460">Magnesium</keyword>
<protein>
    <recommendedName>
        <fullName evidence="6">Nudix hydrolase domain-containing protein</fullName>
    </recommendedName>
</protein>
<dbReference type="GO" id="GO:0035529">
    <property type="term" value="F:NADH pyrophosphatase activity"/>
    <property type="evidence" value="ECO:0007669"/>
    <property type="project" value="TreeGrafter"/>
</dbReference>
<dbReference type="Pfam" id="PF00293">
    <property type="entry name" value="NUDIX"/>
    <property type="match status" value="1"/>
</dbReference>
<gene>
    <name evidence="7" type="ORF">KL86DYS1_11577</name>
</gene>
<dbReference type="PROSITE" id="PS51462">
    <property type="entry name" value="NUDIX"/>
    <property type="match status" value="1"/>
</dbReference>
<dbReference type="GO" id="GO:0006742">
    <property type="term" value="P:NADP+ catabolic process"/>
    <property type="evidence" value="ECO:0007669"/>
    <property type="project" value="TreeGrafter"/>
</dbReference>
<keyword evidence="2" id="KW-0479">Metal-binding</keyword>
<dbReference type="InterPro" id="IPR050241">
    <property type="entry name" value="NAD-cap_RNA_hydrolase_NudC"/>
</dbReference>
<evidence type="ECO:0000256" key="2">
    <source>
        <dbReference type="ARBA" id="ARBA00022723"/>
    </source>
</evidence>
<comment type="similarity">
    <text evidence="5">Belongs to the Nudix hydrolase family.</text>
</comment>
<keyword evidence="3 5" id="KW-0378">Hydrolase</keyword>
<dbReference type="InterPro" id="IPR015797">
    <property type="entry name" value="NUDIX_hydrolase-like_dom_sf"/>
</dbReference>
<dbReference type="EMBL" id="FLUM01000001">
    <property type="protein sequence ID" value="SBV96167.1"/>
    <property type="molecule type" value="Genomic_DNA"/>
</dbReference>
<evidence type="ECO:0000256" key="3">
    <source>
        <dbReference type="ARBA" id="ARBA00022801"/>
    </source>
</evidence>
<dbReference type="InterPro" id="IPR000086">
    <property type="entry name" value="NUDIX_hydrolase_dom"/>
</dbReference>